<accession>A0ACC0DHL3</accession>
<organism evidence="1 2">
    <name type="scientific">Hypoxylon rubiginosum</name>
    <dbReference type="NCBI Taxonomy" id="110542"/>
    <lineage>
        <taxon>Eukaryota</taxon>
        <taxon>Fungi</taxon>
        <taxon>Dikarya</taxon>
        <taxon>Ascomycota</taxon>
        <taxon>Pezizomycotina</taxon>
        <taxon>Sordariomycetes</taxon>
        <taxon>Xylariomycetidae</taxon>
        <taxon>Xylariales</taxon>
        <taxon>Hypoxylaceae</taxon>
        <taxon>Hypoxylon</taxon>
    </lineage>
</organism>
<evidence type="ECO:0000313" key="2">
    <source>
        <dbReference type="Proteomes" id="UP001497680"/>
    </source>
</evidence>
<comment type="caution">
    <text evidence="1">The sequence shown here is derived from an EMBL/GenBank/DDBJ whole genome shotgun (WGS) entry which is preliminary data.</text>
</comment>
<dbReference type="Proteomes" id="UP001497680">
    <property type="component" value="Unassembled WGS sequence"/>
</dbReference>
<sequence>MHLRILWATSLTLSFFSGLVSGGDSVTGLASADPNDTIYRDVVVIGGGSTGTYTAVRLRDYNNTVAVIEKKDFLGGHAETYVDPTTNYTINLGVVVFAQLKVVTDYFARFNVPIEPLAAWGTNEYVDFATGKAVNYTPPSSEAFGAALTTYTTHLEKYPALQGSFNLTYPVETDLLLTFGEFVDKYNLSDMVPQTFRVNQGFAPLLNISMLYMFKYLNSDEIDSLAQGFLTTTRHDTQELYRQATAFLGSDSVFLNSSVLSMDRSGSGVQVRVQTPAGPKLIVAKKLVSTPPPLVANLAGYDLSGDETALFGQFFANGYYGGVINNTGFDVSLSNAGPGQPYDVPTLPGPYAFTMNQGLALVHYGSPTVLPEEDVKADILATVERIREARGIVTDAAPEWLAFVSHAPFNLMVSNEAIQDGFYEKLFALQGRRNTFYNGAVWHTQDSSVLWQFTEDYVLPILLAAL</sequence>
<gene>
    <name evidence="1" type="ORF">F4821DRAFT_225204</name>
</gene>
<name>A0ACC0DHL3_9PEZI</name>
<protein>
    <submittedName>
        <fullName evidence="1">FAD/NAD(P)-binding domain-containing protein</fullName>
    </submittedName>
</protein>
<proteinExistence type="predicted"/>
<reference evidence="1 2" key="1">
    <citation type="journal article" date="2022" name="New Phytol.">
        <title>Ecological generalism drives hyperdiversity of secondary metabolite gene clusters in xylarialean endophytes.</title>
        <authorList>
            <person name="Franco M.E.E."/>
            <person name="Wisecaver J.H."/>
            <person name="Arnold A.E."/>
            <person name="Ju Y.M."/>
            <person name="Slot J.C."/>
            <person name="Ahrendt S."/>
            <person name="Moore L.P."/>
            <person name="Eastman K.E."/>
            <person name="Scott K."/>
            <person name="Konkel Z."/>
            <person name="Mondo S.J."/>
            <person name="Kuo A."/>
            <person name="Hayes R.D."/>
            <person name="Haridas S."/>
            <person name="Andreopoulos B."/>
            <person name="Riley R."/>
            <person name="LaButti K."/>
            <person name="Pangilinan J."/>
            <person name="Lipzen A."/>
            <person name="Amirebrahimi M."/>
            <person name="Yan J."/>
            <person name="Adam C."/>
            <person name="Keymanesh K."/>
            <person name="Ng V."/>
            <person name="Louie K."/>
            <person name="Northen T."/>
            <person name="Drula E."/>
            <person name="Henrissat B."/>
            <person name="Hsieh H.M."/>
            <person name="Youens-Clark K."/>
            <person name="Lutzoni F."/>
            <person name="Miadlikowska J."/>
            <person name="Eastwood D.C."/>
            <person name="Hamelin R.C."/>
            <person name="Grigoriev I.V."/>
            <person name="U'Ren J.M."/>
        </authorList>
    </citation>
    <scope>NUCLEOTIDE SEQUENCE [LARGE SCALE GENOMIC DNA]</scope>
    <source>
        <strain evidence="1 2">ER1909</strain>
    </source>
</reference>
<evidence type="ECO:0000313" key="1">
    <source>
        <dbReference type="EMBL" id="KAI6092244.1"/>
    </source>
</evidence>
<dbReference type="EMBL" id="MU394284">
    <property type="protein sequence ID" value="KAI6092244.1"/>
    <property type="molecule type" value="Genomic_DNA"/>
</dbReference>
<keyword evidence="2" id="KW-1185">Reference proteome</keyword>